<reference evidence="7 8" key="1">
    <citation type="submission" date="2018-08" db="EMBL/GenBank/DDBJ databases">
        <title>A genome reference for cultivated species of the human gut microbiota.</title>
        <authorList>
            <person name="Zou Y."/>
            <person name="Xue W."/>
            <person name="Luo G."/>
        </authorList>
    </citation>
    <scope>NUCLEOTIDE SEQUENCE [LARGE SCALE GENOMIC DNA]</scope>
    <source>
        <strain evidence="7 8">AF28-26</strain>
    </source>
</reference>
<evidence type="ECO:0000256" key="4">
    <source>
        <dbReference type="ARBA" id="ARBA00023315"/>
    </source>
</evidence>
<dbReference type="GO" id="GO:0008999">
    <property type="term" value="F:protein-N-terminal-alanine acetyltransferase activity"/>
    <property type="evidence" value="ECO:0007669"/>
    <property type="project" value="UniProtKB-EC"/>
</dbReference>
<evidence type="ECO:0000313" key="8">
    <source>
        <dbReference type="Proteomes" id="UP000284751"/>
    </source>
</evidence>
<gene>
    <name evidence="7" type="primary">rimI</name>
    <name evidence="7" type="ORF">DWY99_11255</name>
</gene>
<dbReference type="CDD" id="cd04301">
    <property type="entry name" value="NAT_SF"/>
    <property type="match status" value="1"/>
</dbReference>
<comment type="similarity">
    <text evidence="1 5">Belongs to the acetyltransferase family. RimI subfamily.</text>
</comment>
<dbReference type="PANTHER" id="PTHR43420">
    <property type="entry name" value="ACETYLTRANSFERASE"/>
    <property type="match status" value="1"/>
</dbReference>
<dbReference type="SUPFAM" id="SSF55729">
    <property type="entry name" value="Acyl-CoA N-acyltransferases (Nat)"/>
    <property type="match status" value="1"/>
</dbReference>
<keyword evidence="4" id="KW-0012">Acyltransferase</keyword>
<comment type="catalytic activity">
    <reaction evidence="5">
        <text>N-terminal L-alanyl-[ribosomal protein bS18] + acetyl-CoA = N-terminal N(alpha)-acetyl-L-alanyl-[ribosomal protein bS18] + CoA + H(+)</text>
        <dbReference type="Rhea" id="RHEA:43756"/>
        <dbReference type="Rhea" id="RHEA-COMP:10676"/>
        <dbReference type="Rhea" id="RHEA-COMP:10677"/>
        <dbReference type="ChEBI" id="CHEBI:15378"/>
        <dbReference type="ChEBI" id="CHEBI:57287"/>
        <dbReference type="ChEBI" id="CHEBI:57288"/>
        <dbReference type="ChEBI" id="CHEBI:64718"/>
        <dbReference type="ChEBI" id="CHEBI:83683"/>
        <dbReference type="EC" id="2.3.1.266"/>
    </reaction>
</comment>
<feature type="domain" description="N-acetyltransferase" evidence="6">
    <location>
        <begin position="5"/>
        <end position="149"/>
    </location>
</feature>
<dbReference type="InterPro" id="IPR016181">
    <property type="entry name" value="Acyl_CoA_acyltransferase"/>
</dbReference>
<dbReference type="Pfam" id="PF00583">
    <property type="entry name" value="Acetyltransf_1"/>
    <property type="match status" value="1"/>
</dbReference>
<dbReference type="Gene3D" id="3.40.630.30">
    <property type="match status" value="1"/>
</dbReference>
<dbReference type="NCBIfam" id="TIGR01575">
    <property type="entry name" value="rimI"/>
    <property type="match status" value="1"/>
</dbReference>
<accession>A0A412AVA5</accession>
<name>A0A412AVA5_9FIRM</name>
<evidence type="ECO:0000259" key="6">
    <source>
        <dbReference type="PROSITE" id="PS51186"/>
    </source>
</evidence>
<organism evidence="7 8">
    <name type="scientific">[Clostridium] leptum</name>
    <dbReference type="NCBI Taxonomy" id="1535"/>
    <lineage>
        <taxon>Bacteria</taxon>
        <taxon>Bacillati</taxon>
        <taxon>Bacillota</taxon>
        <taxon>Clostridia</taxon>
        <taxon>Eubacteriales</taxon>
        <taxon>Oscillospiraceae</taxon>
        <taxon>Oscillospiraceae incertae sedis</taxon>
    </lineage>
</organism>
<dbReference type="PANTHER" id="PTHR43420:SF44">
    <property type="entry name" value="ACETYLTRANSFERASE YPEA"/>
    <property type="match status" value="1"/>
</dbReference>
<dbReference type="AlphaFoldDB" id="A0A412AVA5"/>
<comment type="caution">
    <text evidence="7">The sequence shown here is derived from an EMBL/GenBank/DDBJ whole genome shotgun (WGS) entry which is preliminary data.</text>
</comment>
<dbReference type="InterPro" id="IPR000182">
    <property type="entry name" value="GNAT_dom"/>
</dbReference>
<proteinExistence type="inferred from homology"/>
<dbReference type="EMBL" id="QRTC01000052">
    <property type="protein sequence ID" value="RGQ36693.1"/>
    <property type="molecule type" value="Genomic_DNA"/>
</dbReference>
<evidence type="ECO:0000256" key="2">
    <source>
        <dbReference type="ARBA" id="ARBA00022490"/>
    </source>
</evidence>
<dbReference type="InterPro" id="IPR006464">
    <property type="entry name" value="AcTrfase_RimI/Ard1"/>
</dbReference>
<dbReference type="EC" id="2.3.1.266" evidence="5"/>
<evidence type="ECO:0000256" key="3">
    <source>
        <dbReference type="ARBA" id="ARBA00022679"/>
    </source>
</evidence>
<dbReference type="PROSITE" id="PS51186">
    <property type="entry name" value="GNAT"/>
    <property type="match status" value="1"/>
</dbReference>
<dbReference type="Proteomes" id="UP000284751">
    <property type="component" value="Unassembled WGS sequence"/>
</dbReference>
<keyword evidence="2 5" id="KW-0963">Cytoplasm</keyword>
<evidence type="ECO:0000256" key="5">
    <source>
        <dbReference type="RuleBase" id="RU363094"/>
    </source>
</evidence>
<protein>
    <recommendedName>
        <fullName evidence="5">[Ribosomal protein bS18]-alanine N-acetyltransferase</fullName>
        <ecNumber evidence="5">2.3.1.266</ecNumber>
    </recommendedName>
</protein>
<comment type="subcellular location">
    <subcellularLocation>
        <location evidence="5">Cytoplasm</location>
    </subcellularLocation>
</comment>
<evidence type="ECO:0000256" key="1">
    <source>
        <dbReference type="ARBA" id="ARBA00005395"/>
    </source>
</evidence>
<dbReference type="InterPro" id="IPR050680">
    <property type="entry name" value="YpeA/RimI_acetyltransf"/>
</dbReference>
<sequence>MSVKIIIEPLAERHLVQAAQLERECFSDPWSLEGLRAELTNPNARFLAAVSGEAVAGYLGLYAVCGEGYIANLAVTPAFRRQGIARALLRAGAEIAEKEKLEFLSLEVRTSNLPARRLYESEGYVHIGARPGFYTNPREDGEIYTKRFGGSL</sequence>
<keyword evidence="3 7" id="KW-0808">Transferase</keyword>
<dbReference type="GO" id="GO:0005737">
    <property type="term" value="C:cytoplasm"/>
    <property type="evidence" value="ECO:0007669"/>
    <property type="project" value="UniProtKB-SubCell"/>
</dbReference>
<comment type="function">
    <text evidence="5">Acetylates the N-terminal alanine of ribosomal protein bS18.</text>
</comment>
<evidence type="ECO:0000313" key="7">
    <source>
        <dbReference type="EMBL" id="RGQ36693.1"/>
    </source>
</evidence>